<evidence type="ECO:0000256" key="2">
    <source>
        <dbReference type="ARBA" id="ARBA00022475"/>
    </source>
</evidence>
<keyword evidence="3 6" id="KW-0812">Transmembrane</keyword>
<keyword evidence="2" id="KW-1003">Cell membrane</keyword>
<evidence type="ECO:0000313" key="7">
    <source>
        <dbReference type="EMBL" id="MBD8490900.1"/>
    </source>
</evidence>
<keyword evidence="5 6" id="KW-0472">Membrane</keyword>
<keyword evidence="4 6" id="KW-1133">Transmembrane helix</keyword>
<reference evidence="7 8" key="1">
    <citation type="submission" date="2020-09" db="EMBL/GenBank/DDBJ databases">
        <title>Echinicola sp. CAU 1574 isolated from sand of Sido Beach.</title>
        <authorList>
            <person name="Kim W."/>
        </authorList>
    </citation>
    <scope>NUCLEOTIDE SEQUENCE [LARGE SCALE GENOMIC DNA]</scope>
    <source>
        <strain evidence="7 8">CAU 1574</strain>
    </source>
</reference>
<dbReference type="EMBL" id="JACYTQ010000009">
    <property type="protein sequence ID" value="MBD8490900.1"/>
    <property type="molecule type" value="Genomic_DNA"/>
</dbReference>
<feature type="transmembrane region" description="Helical" evidence="6">
    <location>
        <begin position="402"/>
        <end position="423"/>
    </location>
</feature>
<evidence type="ECO:0000256" key="4">
    <source>
        <dbReference type="ARBA" id="ARBA00022989"/>
    </source>
</evidence>
<feature type="transmembrane region" description="Helical" evidence="6">
    <location>
        <begin position="157"/>
        <end position="178"/>
    </location>
</feature>
<feature type="transmembrane region" description="Helical" evidence="6">
    <location>
        <begin position="126"/>
        <end position="145"/>
    </location>
</feature>
<evidence type="ECO:0000256" key="3">
    <source>
        <dbReference type="ARBA" id="ARBA00022692"/>
    </source>
</evidence>
<dbReference type="Pfam" id="PF01554">
    <property type="entry name" value="MatE"/>
    <property type="match status" value="1"/>
</dbReference>
<protein>
    <recommendedName>
        <fullName evidence="9">Na+-driven multidrug efflux pump</fullName>
    </recommendedName>
</protein>
<evidence type="ECO:0000256" key="1">
    <source>
        <dbReference type="ARBA" id="ARBA00004651"/>
    </source>
</evidence>
<dbReference type="RefSeq" id="WP_192011776.1">
    <property type="nucleotide sequence ID" value="NZ_JACYTQ010000009.1"/>
</dbReference>
<sequence length="509" mass="56810">MSAANRVIFNTGILYGRIIVTVGISLFTTRIVLDALGAVDYGIFNLIAGVIVMLAFLKNAMATSTQRYLSFYQGKKDEKMQSKVFWNSLLFHLILGIFIMGVLEVAGLFLFDGFLNIPSDRLDEAYLVYHFMGVNVFFLIISVPFNGSLVAHENMLFVAIVNIIEVLLKLAIALSLYSTSKDKLISYGILMAGISSISFVFYAIYCIRTYSECKLNHWRGVDKYLMRELGAYAGWNLFGSVCSLGRTQGLAVILNLFFGAIINSAYAIANQVGGQLMFLSTTMLKSINPQIMKSEGNGDRKRMLRLSMIASKFGFFLLSIIAVPFIFEMDNILHVWLKEVPDFSVAFCRMVLVAAIINQLTIGLQSAAQATGRIKAYQATVGGVLILNLPLAYILLKWGFEAYSVLVGYVFIELTAVCLRVYFLNKIAGLSVKEYLDRVINKELLPFVVLLITCMLSITMMAFEFRFLVTIILSAISTSAAIFKWGLCDDERQILSGVFQKIRLKISYS</sequence>
<dbReference type="PANTHER" id="PTHR30250">
    <property type="entry name" value="PST FAMILY PREDICTED COLANIC ACID TRANSPORTER"/>
    <property type="match status" value="1"/>
</dbReference>
<evidence type="ECO:0000256" key="5">
    <source>
        <dbReference type="ARBA" id="ARBA00023136"/>
    </source>
</evidence>
<feature type="transmembrane region" description="Helical" evidence="6">
    <location>
        <begin position="184"/>
        <end position="208"/>
    </location>
</feature>
<feature type="transmembrane region" description="Helical" evidence="6">
    <location>
        <begin position="444"/>
        <end position="463"/>
    </location>
</feature>
<evidence type="ECO:0008006" key="9">
    <source>
        <dbReference type="Google" id="ProtNLM"/>
    </source>
</evidence>
<accession>A0ABR9AQD0</accession>
<dbReference type="Proteomes" id="UP000647133">
    <property type="component" value="Unassembled WGS sequence"/>
</dbReference>
<feature type="transmembrane region" description="Helical" evidence="6">
    <location>
        <begin position="39"/>
        <end position="57"/>
    </location>
</feature>
<feature type="transmembrane region" description="Helical" evidence="6">
    <location>
        <begin position="469"/>
        <end position="487"/>
    </location>
</feature>
<feature type="transmembrane region" description="Helical" evidence="6">
    <location>
        <begin position="343"/>
        <end position="364"/>
    </location>
</feature>
<proteinExistence type="predicted"/>
<organism evidence="7 8">
    <name type="scientific">Echinicola arenosa</name>
    <dbReference type="NCBI Taxonomy" id="2774144"/>
    <lineage>
        <taxon>Bacteria</taxon>
        <taxon>Pseudomonadati</taxon>
        <taxon>Bacteroidota</taxon>
        <taxon>Cytophagia</taxon>
        <taxon>Cytophagales</taxon>
        <taxon>Cyclobacteriaceae</taxon>
        <taxon>Echinicola</taxon>
    </lineage>
</organism>
<feature type="transmembrane region" description="Helical" evidence="6">
    <location>
        <begin position="309"/>
        <end position="327"/>
    </location>
</feature>
<evidence type="ECO:0000256" key="6">
    <source>
        <dbReference type="SAM" id="Phobius"/>
    </source>
</evidence>
<dbReference type="PANTHER" id="PTHR30250:SF26">
    <property type="entry name" value="PSMA PROTEIN"/>
    <property type="match status" value="1"/>
</dbReference>
<evidence type="ECO:0000313" key="8">
    <source>
        <dbReference type="Proteomes" id="UP000647133"/>
    </source>
</evidence>
<comment type="caution">
    <text evidence="7">The sequence shown here is derived from an EMBL/GenBank/DDBJ whole genome shotgun (WGS) entry which is preliminary data.</text>
</comment>
<keyword evidence="8" id="KW-1185">Reference proteome</keyword>
<feature type="transmembrane region" description="Helical" evidence="6">
    <location>
        <begin position="89"/>
        <end position="111"/>
    </location>
</feature>
<name>A0ABR9AQD0_9BACT</name>
<dbReference type="InterPro" id="IPR002528">
    <property type="entry name" value="MATE_fam"/>
</dbReference>
<gene>
    <name evidence="7" type="ORF">IFO69_19260</name>
</gene>
<dbReference type="InterPro" id="IPR050833">
    <property type="entry name" value="Poly_Biosynth_Transport"/>
</dbReference>
<comment type="subcellular location">
    <subcellularLocation>
        <location evidence="1">Cell membrane</location>
        <topology evidence="1">Multi-pass membrane protein</topology>
    </subcellularLocation>
</comment>
<feature type="transmembrane region" description="Helical" evidence="6">
    <location>
        <begin position="376"/>
        <end position="396"/>
    </location>
</feature>
<feature type="transmembrane region" description="Helical" evidence="6">
    <location>
        <begin position="12"/>
        <end position="33"/>
    </location>
</feature>